<evidence type="ECO:0000313" key="2">
    <source>
        <dbReference type="Proteomes" id="UP000244837"/>
    </source>
</evidence>
<accession>A0A2R3U9F3</accession>
<evidence type="ECO:0000313" key="1">
    <source>
        <dbReference type="EMBL" id="AVQ09831.1"/>
    </source>
</evidence>
<proteinExistence type="predicted"/>
<dbReference type="RefSeq" id="YP_009799835.1">
    <property type="nucleotide sequence ID" value="NC_047947.1"/>
</dbReference>
<name>A0A2R3U9F3_9CAUD</name>
<reference evidence="1 2" key="1">
    <citation type="submission" date="2018-03" db="EMBL/GenBank/DDBJ databases">
        <title>Three Siphoviridae Salmonella enterica serovar enteritidis bacteriophage show promising potential for phage therapy.</title>
        <authorList>
            <person name="Chen Y."/>
            <person name="Sun E."/>
            <person name="Yang L."/>
            <person name="Wu B."/>
        </authorList>
    </citation>
    <scope>NUCLEOTIDE SEQUENCE [LARGE SCALE GENOMIC DNA]</scope>
</reference>
<dbReference type="Proteomes" id="UP000244837">
    <property type="component" value="Segment"/>
</dbReference>
<organism evidence="1 2">
    <name type="scientific">Salmonella phage vB_SenS_PHB07</name>
    <dbReference type="NCBI Taxonomy" id="2136179"/>
    <lineage>
        <taxon>Viruses</taxon>
        <taxon>Duplodnaviria</taxon>
        <taxon>Heunggongvirae</taxon>
        <taxon>Uroviricota</taxon>
        <taxon>Caudoviricetes</taxon>
        <taxon>Drexlerviridae</taxon>
        <taxon>Tempevirinae</taxon>
        <taxon>Tlsvirus</taxon>
        <taxon>Tlsvirus PHB07</taxon>
    </lineage>
</organism>
<dbReference type="KEGG" id="vg:54990326"/>
<protein>
    <submittedName>
        <fullName evidence="1">Uncharacterized protein</fullName>
    </submittedName>
</protein>
<dbReference type="GeneID" id="54990326"/>
<keyword evidence="2" id="KW-1185">Reference proteome</keyword>
<dbReference type="EMBL" id="MH102284">
    <property type="protein sequence ID" value="AVQ09831.1"/>
    <property type="molecule type" value="Genomic_DNA"/>
</dbReference>
<sequence>MIHVLILVISTMQGEAVTTQEFHSKARCLDAREVVMKHTHNARAYCMLK</sequence>